<organism evidence="7 8">
    <name type="scientific">Rothia santali</name>
    <dbReference type="NCBI Taxonomy" id="2949643"/>
    <lineage>
        <taxon>Bacteria</taxon>
        <taxon>Bacillati</taxon>
        <taxon>Actinomycetota</taxon>
        <taxon>Actinomycetes</taxon>
        <taxon>Micrococcales</taxon>
        <taxon>Micrococcaceae</taxon>
        <taxon>Rothia</taxon>
    </lineage>
</organism>
<dbReference type="PROSITE" id="PS50977">
    <property type="entry name" value="HTH_TETR_2"/>
    <property type="match status" value="1"/>
</dbReference>
<dbReference type="GO" id="GO:0003700">
    <property type="term" value="F:DNA-binding transcription factor activity"/>
    <property type="evidence" value="ECO:0007669"/>
    <property type="project" value="TreeGrafter"/>
</dbReference>
<dbReference type="InterPro" id="IPR050109">
    <property type="entry name" value="HTH-type_TetR-like_transc_reg"/>
</dbReference>
<dbReference type="InterPro" id="IPR036271">
    <property type="entry name" value="Tet_transcr_reg_TetR-rel_C_sf"/>
</dbReference>
<evidence type="ECO:0000256" key="1">
    <source>
        <dbReference type="ARBA" id="ARBA00022491"/>
    </source>
</evidence>
<keyword evidence="4" id="KW-0804">Transcription</keyword>
<keyword evidence="8" id="KW-1185">Reference proteome</keyword>
<evidence type="ECO:0000256" key="3">
    <source>
        <dbReference type="ARBA" id="ARBA00023125"/>
    </source>
</evidence>
<gene>
    <name evidence="7" type="ORF">NBM05_15045</name>
</gene>
<reference evidence="7" key="1">
    <citation type="submission" date="2022-06" db="EMBL/GenBank/DDBJ databases">
        <title>Rothia sp. isolated from sandalwood seedling.</title>
        <authorList>
            <person name="Tuikhar N."/>
            <person name="Kirdat K."/>
            <person name="Thorat V."/>
            <person name="Swetha P."/>
            <person name="Padma S."/>
            <person name="Sundararaj R."/>
            <person name="Yadav A."/>
        </authorList>
    </citation>
    <scope>NUCLEOTIDE SEQUENCE</scope>
    <source>
        <strain evidence="7">AR01</strain>
    </source>
</reference>
<sequence length="201" mass="22965">MPKIIDHDQRREDIIDVTWQLIVEGGIEAATMREIAKRAGFANGALKHYFERKDDIIEGAYERALQRIGDLLAREVEGKRGLEALEISLRFTLPTNSRTEGAERVLLSFWERCAFNTDLDHHYGRHLDNWKTGYLQYLREGREDGEVRTPVPDPQLVSEMVLMNIGATVTRAVSPEHYDAEIIEQQISDFVARLRQGSTAA</sequence>
<keyword evidence="2" id="KW-0805">Transcription regulation</keyword>
<evidence type="ECO:0000313" key="7">
    <source>
        <dbReference type="EMBL" id="MCP3427287.1"/>
    </source>
</evidence>
<accession>A0A9X2HGI1</accession>
<dbReference type="GO" id="GO:0000976">
    <property type="term" value="F:transcription cis-regulatory region binding"/>
    <property type="evidence" value="ECO:0007669"/>
    <property type="project" value="TreeGrafter"/>
</dbReference>
<evidence type="ECO:0000313" key="8">
    <source>
        <dbReference type="Proteomes" id="UP001139502"/>
    </source>
</evidence>
<dbReference type="InterPro" id="IPR001647">
    <property type="entry name" value="HTH_TetR"/>
</dbReference>
<dbReference type="Pfam" id="PF00440">
    <property type="entry name" value="TetR_N"/>
    <property type="match status" value="1"/>
</dbReference>
<dbReference type="AlphaFoldDB" id="A0A9X2HGI1"/>
<dbReference type="EMBL" id="JANAFB010000073">
    <property type="protein sequence ID" value="MCP3427287.1"/>
    <property type="molecule type" value="Genomic_DNA"/>
</dbReference>
<protein>
    <submittedName>
        <fullName evidence="7">TetR/AcrR family transcriptional regulator</fullName>
    </submittedName>
</protein>
<dbReference type="PANTHER" id="PTHR30055:SF226">
    <property type="entry name" value="HTH-TYPE TRANSCRIPTIONAL REGULATOR PKSA"/>
    <property type="match status" value="1"/>
</dbReference>
<dbReference type="InterPro" id="IPR039538">
    <property type="entry name" value="BetI_C"/>
</dbReference>
<dbReference type="SUPFAM" id="SSF46689">
    <property type="entry name" value="Homeodomain-like"/>
    <property type="match status" value="1"/>
</dbReference>
<dbReference type="PRINTS" id="PR00455">
    <property type="entry name" value="HTHTETR"/>
</dbReference>
<dbReference type="Gene3D" id="1.10.357.10">
    <property type="entry name" value="Tetracycline Repressor, domain 2"/>
    <property type="match status" value="1"/>
</dbReference>
<feature type="domain" description="HTH tetR-type" evidence="6">
    <location>
        <begin position="8"/>
        <end position="68"/>
    </location>
</feature>
<proteinExistence type="predicted"/>
<keyword evidence="1" id="KW-0678">Repressor</keyword>
<dbReference type="Pfam" id="PF13977">
    <property type="entry name" value="TetR_C_6"/>
    <property type="match status" value="1"/>
</dbReference>
<dbReference type="SUPFAM" id="SSF48498">
    <property type="entry name" value="Tetracyclin repressor-like, C-terminal domain"/>
    <property type="match status" value="1"/>
</dbReference>
<dbReference type="RefSeq" id="WP_254169118.1">
    <property type="nucleotide sequence ID" value="NZ_JANAFB010000073.1"/>
</dbReference>
<feature type="DNA-binding region" description="H-T-H motif" evidence="5">
    <location>
        <begin position="31"/>
        <end position="50"/>
    </location>
</feature>
<comment type="caution">
    <text evidence="7">The sequence shown here is derived from an EMBL/GenBank/DDBJ whole genome shotgun (WGS) entry which is preliminary data.</text>
</comment>
<evidence type="ECO:0000256" key="4">
    <source>
        <dbReference type="ARBA" id="ARBA00023163"/>
    </source>
</evidence>
<dbReference type="PANTHER" id="PTHR30055">
    <property type="entry name" value="HTH-TYPE TRANSCRIPTIONAL REGULATOR RUTR"/>
    <property type="match status" value="1"/>
</dbReference>
<dbReference type="Proteomes" id="UP001139502">
    <property type="component" value="Unassembled WGS sequence"/>
</dbReference>
<dbReference type="InterPro" id="IPR009057">
    <property type="entry name" value="Homeodomain-like_sf"/>
</dbReference>
<name>A0A9X2HGI1_9MICC</name>
<evidence type="ECO:0000256" key="5">
    <source>
        <dbReference type="PROSITE-ProRule" id="PRU00335"/>
    </source>
</evidence>
<evidence type="ECO:0000256" key="2">
    <source>
        <dbReference type="ARBA" id="ARBA00023015"/>
    </source>
</evidence>
<evidence type="ECO:0000259" key="6">
    <source>
        <dbReference type="PROSITE" id="PS50977"/>
    </source>
</evidence>
<keyword evidence="3 5" id="KW-0238">DNA-binding</keyword>